<keyword evidence="2" id="KW-0560">Oxidoreductase</keyword>
<gene>
    <name evidence="3" type="ORF">CR203_10020</name>
</gene>
<keyword evidence="4" id="KW-1185">Reference proteome</keyword>
<comment type="similarity">
    <text evidence="1">Belongs to the short-chain dehydrogenases/reductases (SDR) family.</text>
</comment>
<dbReference type="PROSITE" id="PS00061">
    <property type="entry name" value="ADH_SHORT"/>
    <property type="match status" value="1"/>
</dbReference>
<accession>A0A3A9KIY8</accession>
<dbReference type="Pfam" id="PF13561">
    <property type="entry name" value="adh_short_C2"/>
    <property type="match status" value="1"/>
</dbReference>
<dbReference type="AlphaFoldDB" id="A0A3A9KIY8"/>
<dbReference type="InterPro" id="IPR002347">
    <property type="entry name" value="SDR_fam"/>
</dbReference>
<dbReference type="OrthoDB" id="9803333at2"/>
<name>A0A3A9KIY8_9BACI</name>
<evidence type="ECO:0000256" key="1">
    <source>
        <dbReference type="ARBA" id="ARBA00006484"/>
    </source>
</evidence>
<dbReference type="RefSeq" id="WP_110935162.1">
    <property type="nucleotide sequence ID" value="NZ_KZ614146.1"/>
</dbReference>
<evidence type="ECO:0000313" key="3">
    <source>
        <dbReference type="EMBL" id="RKL67675.1"/>
    </source>
</evidence>
<proteinExistence type="inferred from homology"/>
<dbReference type="PRINTS" id="PR00081">
    <property type="entry name" value="GDHRDH"/>
</dbReference>
<dbReference type="InterPro" id="IPR036291">
    <property type="entry name" value="NAD(P)-bd_dom_sf"/>
</dbReference>
<organism evidence="3 4">
    <name type="scientific">Salipaludibacillus neizhouensis</name>
    <dbReference type="NCBI Taxonomy" id="885475"/>
    <lineage>
        <taxon>Bacteria</taxon>
        <taxon>Bacillati</taxon>
        <taxon>Bacillota</taxon>
        <taxon>Bacilli</taxon>
        <taxon>Bacillales</taxon>
        <taxon>Bacillaceae</taxon>
    </lineage>
</organism>
<evidence type="ECO:0000313" key="4">
    <source>
        <dbReference type="Proteomes" id="UP000281498"/>
    </source>
</evidence>
<comment type="caution">
    <text evidence="3">The sequence shown here is derived from an EMBL/GenBank/DDBJ whole genome shotgun (WGS) entry which is preliminary data.</text>
</comment>
<dbReference type="Gene3D" id="3.40.50.720">
    <property type="entry name" value="NAD(P)-binding Rossmann-like Domain"/>
    <property type="match status" value="1"/>
</dbReference>
<dbReference type="PANTHER" id="PTHR43658">
    <property type="entry name" value="SHORT-CHAIN DEHYDROGENASE/REDUCTASE"/>
    <property type="match status" value="1"/>
</dbReference>
<dbReference type="PANTHER" id="PTHR43658:SF8">
    <property type="entry name" value="17-BETA-HYDROXYSTEROID DEHYDROGENASE 14-RELATED"/>
    <property type="match status" value="1"/>
</dbReference>
<dbReference type="GO" id="GO:0016491">
    <property type="term" value="F:oxidoreductase activity"/>
    <property type="evidence" value="ECO:0007669"/>
    <property type="project" value="UniProtKB-KW"/>
</dbReference>
<dbReference type="SUPFAM" id="SSF51735">
    <property type="entry name" value="NAD(P)-binding Rossmann-fold domains"/>
    <property type="match status" value="1"/>
</dbReference>
<dbReference type="FunFam" id="3.40.50.720:FF:000084">
    <property type="entry name" value="Short-chain dehydrogenase reductase"/>
    <property type="match status" value="1"/>
</dbReference>
<dbReference type="Proteomes" id="UP000281498">
    <property type="component" value="Unassembled WGS sequence"/>
</dbReference>
<evidence type="ECO:0000256" key="2">
    <source>
        <dbReference type="ARBA" id="ARBA00023002"/>
    </source>
</evidence>
<sequence>MQKWQGKEILVTGGANGIGKAIATAFLEQGAKVWIIDKKEEAGKALVTRLTEKGFHARFINVDVSKKEEIYHLFDKLKQENVVLDSLINNAGISSFIPLDELTMDHWEEVIHTNLTSVMLFSKLGSKLMHKGSSIINIASTRASMSEPGSEAYAASKGGIIALTHALASSLTGLGIQVNTISPGWIQTENYQELREKDHSQHWSNRVGTPDDIARACLFLADSENDFINGENITIDGGMTRKMIYNH</sequence>
<dbReference type="InterPro" id="IPR020904">
    <property type="entry name" value="Sc_DH/Rdtase_CS"/>
</dbReference>
<protein>
    <recommendedName>
        <fullName evidence="5">Oxidoreductase</fullName>
    </recommendedName>
</protein>
<evidence type="ECO:0008006" key="5">
    <source>
        <dbReference type="Google" id="ProtNLM"/>
    </source>
</evidence>
<dbReference type="GO" id="GO:0008206">
    <property type="term" value="P:bile acid metabolic process"/>
    <property type="evidence" value="ECO:0007669"/>
    <property type="project" value="UniProtKB-ARBA"/>
</dbReference>
<reference evidence="3 4" key="1">
    <citation type="submission" date="2017-10" db="EMBL/GenBank/DDBJ databases">
        <title>Bacillus sp. nov., a halophilic bacterium isolated from a Keqin Lake.</title>
        <authorList>
            <person name="Wang H."/>
        </authorList>
    </citation>
    <scope>NUCLEOTIDE SEQUENCE [LARGE SCALE GENOMIC DNA]</scope>
    <source>
        <strain evidence="3 4">KCTC 13187</strain>
    </source>
</reference>
<dbReference type="EMBL" id="PDOE01000003">
    <property type="protein sequence ID" value="RKL67675.1"/>
    <property type="molecule type" value="Genomic_DNA"/>
</dbReference>
<dbReference type="PRINTS" id="PR00080">
    <property type="entry name" value="SDRFAMILY"/>
</dbReference>